<dbReference type="AlphaFoldDB" id="A0AAP5IEL9"/>
<evidence type="ECO:0000256" key="10">
    <source>
        <dbReference type="SAM" id="Phobius"/>
    </source>
</evidence>
<evidence type="ECO:0000256" key="6">
    <source>
        <dbReference type="ARBA" id="ARBA00022840"/>
    </source>
</evidence>
<gene>
    <name evidence="12" type="ORF">G7B40_029415</name>
</gene>
<dbReference type="Pfam" id="PF00069">
    <property type="entry name" value="Pkinase"/>
    <property type="match status" value="1"/>
</dbReference>
<dbReference type="PANTHER" id="PTHR24363:SF0">
    <property type="entry name" value="SERINE_THREONINE KINASE LIKE DOMAIN CONTAINING 1"/>
    <property type="match status" value="1"/>
</dbReference>
<feature type="transmembrane region" description="Helical" evidence="10">
    <location>
        <begin position="280"/>
        <end position="300"/>
    </location>
</feature>
<keyword evidence="13" id="KW-1185">Reference proteome</keyword>
<keyword evidence="10" id="KW-0472">Membrane</keyword>
<evidence type="ECO:0000256" key="3">
    <source>
        <dbReference type="ARBA" id="ARBA00022679"/>
    </source>
</evidence>
<dbReference type="EC" id="2.7.11.1" evidence="1"/>
<keyword evidence="3" id="KW-0808">Transferase</keyword>
<name>A0AAP5IEL9_9CYAN</name>
<proteinExistence type="predicted"/>
<dbReference type="PROSITE" id="PS00107">
    <property type="entry name" value="PROTEIN_KINASE_ATP"/>
    <property type="match status" value="1"/>
</dbReference>
<organism evidence="12 13">
    <name type="scientific">Aetokthonos hydrillicola Thurmond2011</name>
    <dbReference type="NCBI Taxonomy" id="2712845"/>
    <lineage>
        <taxon>Bacteria</taxon>
        <taxon>Bacillati</taxon>
        <taxon>Cyanobacteriota</taxon>
        <taxon>Cyanophyceae</taxon>
        <taxon>Nostocales</taxon>
        <taxon>Hapalosiphonaceae</taxon>
        <taxon>Aetokthonos</taxon>
    </lineage>
</organism>
<dbReference type="Gene3D" id="3.30.200.20">
    <property type="entry name" value="Phosphorylase Kinase, domain 1"/>
    <property type="match status" value="1"/>
</dbReference>
<reference evidence="13" key="1">
    <citation type="journal article" date="2021" name="Science">
        <title>Hunting the eagle killer: A cyanobacterial neurotoxin causes vacuolar myelinopathy.</title>
        <authorList>
            <person name="Breinlinger S."/>
            <person name="Phillips T.J."/>
            <person name="Haram B.N."/>
            <person name="Mares J."/>
            <person name="Martinez Yerena J.A."/>
            <person name="Hrouzek P."/>
            <person name="Sobotka R."/>
            <person name="Henderson W.M."/>
            <person name="Schmieder P."/>
            <person name="Williams S.M."/>
            <person name="Lauderdale J.D."/>
            <person name="Wilde H.D."/>
            <person name="Gerrin W."/>
            <person name="Kust A."/>
            <person name="Washington J.W."/>
            <person name="Wagner C."/>
            <person name="Geier B."/>
            <person name="Liebeke M."/>
            <person name="Enke H."/>
            <person name="Niedermeyer T.H.J."/>
            <person name="Wilde S.B."/>
        </authorList>
    </citation>
    <scope>NUCLEOTIDE SEQUENCE [LARGE SCALE GENOMIC DNA]</scope>
    <source>
        <strain evidence="13">Thurmond2011</strain>
    </source>
</reference>
<dbReference type="PROSITE" id="PS50011">
    <property type="entry name" value="PROTEIN_KINASE_DOM"/>
    <property type="match status" value="1"/>
</dbReference>
<evidence type="ECO:0000256" key="4">
    <source>
        <dbReference type="ARBA" id="ARBA00022741"/>
    </source>
</evidence>
<feature type="binding site" evidence="9">
    <location>
        <position position="37"/>
    </location>
    <ligand>
        <name>ATP</name>
        <dbReference type="ChEBI" id="CHEBI:30616"/>
    </ligand>
</feature>
<feature type="domain" description="Protein kinase" evidence="11">
    <location>
        <begin position="6"/>
        <end position="266"/>
    </location>
</feature>
<dbReference type="InterPro" id="IPR000719">
    <property type="entry name" value="Prot_kinase_dom"/>
</dbReference>
<protein>
    <recommendedName>
        <fullName evidence="1">non-specific serine/threonine protein kinase</fullName>
        <ecNumber evidence="1">2.7.11.1</ecNumber>
    </recommendedName>
</protein>
<dbReference type="SMART" id="SM00220">
    <property type="entry name" value="S_TKc"/>
    <property type="match status" value="1"/>
</dbReference>
<keyword evidence="2" id="KW-0723">Serine/threonine-protein kinase</keyword>
<evidence type="ECO:0000256" key="5">
    <source>
        <dbReference type="ARBA" id="ARBA00022777"/>
    </source>
</evidence>
<comment type="catalytic activity">
    <reaction evidence="8">
        <text>L-seryl-[protein] + ATP = O-phospho-L-seryl-[protein] + ADP + H(+)</text>
        <dbReference type="Rhea" id="RHEA:17989"/>
        <dbReference type="Rhea" id="RHEA-COMP:9863"/>
        <dbReference type="Rhea" id="RHEA-COMP:11604"/>
        <dbReference type="ChEBI" id="CHEBI:15378"/>
        <dbReference type="ChEBI" id="CHEBI:29999"/>
        <dbReference type="ChEBI" id="CHEBI:30616"/>
        <dbReference type="ChEBI" id="CHEBI:83421"/>
        <dbReference type="ChEBI" id="CHEBI:456216"/>
        <dbReference type="EC" id="2.7.11.1"/>
    </reaction>
</comment>
<dbReference type="GO" id="GO:0005524">
    <property type="term" value="F:ATP binding"/>
    <property type="evidence" value="ECO:0007669"/>
    <property type="project" value="UniProtKB-UniRule"/>
</dbReference>
<keyword evidence="10" id="KW-1133">Transmembrane helix</keyword>
<comment type="catalytic activity">
    <reaction evidence="7">
        <text>L-threonyl-[protein] + ATP = O-phospho-L-threonyl-[protein] + ADP + H(+)</text>
        <dbReference type="Rhea" id="RHEA:46608"/>
        <dbReference type="Rhea" id="RHEA-COMP:11060"/>
        <dbReference type="Rhea" id="RHEA-COMP:11605"/>
        <dbReference type="ChEBI" id="CHEBI:15378"/>
        <dbReference type="ChEBI" id="CHEBI:30013"/>
        <dbReference type="ChEBI" id="CHEBI:30616"/>
        <dbReference type="ChEBI" id="CHEBI:61977"/>
        <dbReference type="ChEBI" id="CHEBI:456216"/>
        <dbReference type="EC" id="2.7.11.1"/>
    </reaction>
</comment>
<dbReference type="Proteomes" id="UP000667802">
    <property type="component" value="Unassembled WGS sequence"/>
</dbReference>
<dbReference type="CDD" id="cd14014">
    <property type="entry name" value="STKc_PknB_like"/>
    <property type="match status" value="1"/>
</dbReference>
<dbReference type="EMBL" id="JAALHA020000019">
    <property type="protein sequence ID" value="MDR9898647.1"/>
    <property type="molecule type" value="Genomic_DNA"/>
</dbReference>
<evidence type="ECO:0000313" key="13">
    <source>
        <dbReference type="Proteomes" id="UP000667802"/>
    </source>
</evidence>
<keyword evidence="6 9" id="KW-0067">ATP-binding</keyword>
<sequence length="459" mass="52063">MIGGRYRIVDTLGSGGFATTYLAQDLHIPGCPICVVKQLIPPSQEPNSLKLAKDLFDKEAKTLKKLGREHDQIPQLLAYFEENQEFYLVEEYIDGNDLSKELSLGVRWSETEAADFLAQILGVLDLVHKRNYIHRDIKPPNIIRRKSDRKLVLIDFGAVKEIYTQSVNSQGKNRVTVLIGTPGYMPSEQEEANPRFSSDIYAVGIIAIQALTGIEPQQFQRDYKGEIVWRDRAQVSNKLANVLDQMVRHNYLERYQSAAQVLQALSNTTRLPLPKLRKTLAFLGFSGLLVLVVTIGSVLWQKLKPESENFQLYENLEQGIKIKYPENWQKRDVPNAITQEVIIFVSPKQDKQDTFQEAVTISVEDFNGTLDESVKILKGEIKKSSRNANILETSETTLDSKPARQLIFTSQVDGNNVKTLQVWALKGTKAYIVTYTADVNDYDKFINAVEKMIESFKTN</sequence>
<dbReference type="InterPro" id="IPR017441">
    <property type="entry name" value="Protein_kinase_ATP_BS"/>
</dbReference>
<keyword evidence="5 12" id="KW-0418">Kinase</keyword>
<dbReference type="Gene3D" id="1.10.510.10">
    <property type="entry name" value="Transferase(Phosphotransferase) domain 1"/>
    <property type="match status" value="1"/>
</dbReference>
<comment type="caution">
    <text evidence="12">The sequence shown here is derived from an EMBL/GenBank/DDBJ whole genome shotgun (WGS) entry which is preliminary data.</text>
</comment>
<accession>A0AAP5IEL9</accession>
<dbReference type="Gene3D" id="3.40.1000.10">
    <property type="entry name" value="Mog1/PsbP, alpha/beta/alpha sandwich"/>
    <property type="match status" value="1"/>
</dbReference>
<dbReference type="Pfam" id="PF18933">
    <property type="entry name" value="PsbP_2"/>
    <property type="match status" value="1"/>
</dbReference>
<keyword evidence="10" id="KW-0812">Transmembrane</keyword>
<keyword evidence="4 9" id="KW-0547">Nucleotide-binding</keyword>
<dbReference type="SUPFAM" id="SSF56112">
    <property type="entry name" value="Protein kinase-like (PK-like)"/>
    <property type="match status" value="1"/>
</dbReference>
<evidence type="ECO:0000313" key="12">
    <source>
        <dbReference type="EMBL" id="MDR9898647.1"/>
    </source>
</evidence>
<evidence type="ECO:0000256" key="7">
    <source>
        <dbReference type="ARBA" id="ARBA00047899"/>
    </source>
</evidence>
<evidence type="ECO:0000256" key="2">
    <source>
        <dbReference type="ARBA" id="ARBA00022527"/>
    </source>
</evidence>
<evidence type="ECO:0000256" key="8">
    <source>
        <dbReference type="ARBA" id="ARBA00048679"/>
    </source>
</evidence>
<evidence type="ECO:0000256" key="1">
    <source>
        <dbReference type="ARBA" id="ARBA00012513"/>
    </source>
</evidence>
<dbReference type="PANTHER" id="PTHR24363">
    <property type="entry name" value="SERINE/THREONINE PROTEIN KINASE"/>
    <property type="match status" value="1"/>
</dbReference>
<dbReference type="GO" id="GO:0004674">
    <property type="term" value="F:protein serine/threonine kinase activity"/>
    <property type="evidence" value="ECO:0007669"/>
    <property type="project" value="UniProtKB-KW"/>
</dbReference>
<evidence type="ECO:0000256" key="9">
    <source>
        <dbReference type="PROSITE-ProRule" id="PRU10141"/>
    </source>
</evidence>
<dbReference type="InterPro" id="IPR011009">
    <property type="entry name" value="Kinase-like_dom_sf"/>
</dbReference>
<evidence type="ECO:0000259" key="11">
    <source>
        <dbReference type="PROSITE" id="PS50011"/>
    </source>
</evidence>